<comment type="caution">
    <text evidence="2">The sequence shown here is derived from an EMBL/GenBank/DDBJ whole genome shotgun (WGS) entry which is preliminary data.</text>
</comment>
<reference evidence="2 3" key="1">
    <citation type="journal article" date="2016" name="Nat. Commun.">
        <title>Thousands of microbial genomes shed light on interconnected biogeochemical processes in an aquifer system.</title>
        <authorList>
            <person name="Anantharaman K."/>
            <person name="Brown C.T."/>
            <person name="Hug L.A."/>
            <person name="Sharon I."/>
            <person name="Castelle C.J."/>
            <person name="Probst A.J."/>
            <person name="Thomas B.C."/>
            <person name="Singh A."/>
            <person name="Wilkins M.J."/>
            <person name="Karaoz U."/>
            <person name="Brodie E.L."/>
            <person name="Williams K.H."/>
            <person name="Hubbard S.S."/>
            <person name="Banfield J.F."/>
        </authorList>
    </citation>
    <scope>NUCLEOTIDE SEQUENCE [LARGE SCALE GENOMIC DNA]</scope>
</reference>
<keyword evidence="1" id="KW-0472">Membrane</keyword>
<proteinExistence type="predicted"/>
<dbReference type="AlphaFoldDB" id="A0A1G2JER3"/>
<accession>A0A1G2JER3</accession>
<evidence type="ECO:0000313" key="2">
    <source>
        <dbReference type="EMBL" id="OGZ85542.1"/>
    </source>
</evidence>
<dbReference type="Proteomes" id="UP000177751">
    <property type="component" value="Unassembled WGS sequence"/>
</dbReference>
<evidence type="ECO:0000256" key="1">
    <source>
        <dbReference type="SAM" id="Phobius"/>
    </source>
</evidence>
<organism evidence="2 3">
    <name type="scientific">Candidatus Staskawiczbacteria bacterium RIFOXYC1_FULL_38_18</name>
    <dbReference type="NCBI Taxonomy" id="1802229"/>
    <lineage>
        <taxon>Bacteria</taxon>
        <taxon>Candidatus Staskawicziibacteriota</taxon>
    </lineage>
</organism>
<sequence>MVEIIFSIIFVLSFGGVLLILARKIPVLITLPQNGHHGIKKHHIILDIENKVKDFLLTLEKQIFLHKLLSWIKCLTIKIEVKVDNWLHSIRKKAQKIDKEQNEKK</sequence>
<gene>
    <name evidence="2" type="ORF">A2401_02160</name>
</gene>
<feature type="transmembrane region" description="Helical" evidence="1">
    <location>
        <begin position="6"/>
        <end position="22"/>
    </location>
</feature>
<dbReference type="EMBL" id="MHPP01000001">
    <property type="protein sequence ID" value="OGZ85542.1"/>
    <property type="molecule type" value="Genomic_DNA"/>
</dbReference>
<keyword evidence="1" id="KW-0812">Transmembrane</keyword>
<protein>
    <submittedName>
        <fullName evidence="2">Uncharacterized protein</fullName>
    </submittedName>
</protein>
<dbReference type="STRING" id="1802229.A2401_02160"/>
<name>A0A1G2JER3_9BACT</name>
<evidence type="ECO:0000313" key="3">
    <source>
        <dbReference type="Proteomes" id="UP000177751"/>
    </source>
</evidence>
<keyword evidence="1" id="KW-1133">Transmembrane helix</keyword>